<dbReference type="SUPFAM" id="SSF49503">
    <property type="entry name" value="Cupredoxins"/>
    <property type="match status" value="1"/>
</dbReference>
<evidence type="ECO:0000256" key="10">
    <source>
        <dbReference type="ARBA" id="ARBA00022982"/>
    </source>
</evidence>
<dbReference type="Pfam" id="PF00116">
    <property type="entry name" value="COX2"/>
    <property type="match status" value="1"/>
</dbReference>
<keyword evidence="8" id="KW-0460">Magnesium</keyword>
<comment type="cofactor">
    <cofactor evidence="1">
        <name>Cu cation</name>
        <dbReference type="ChEBI" id="CHEBI:23378"/>
    </cofactor>
</comment>
<dbReference type="InterPro" id="IPR001505">
    <property type="entry name" value="Copper_CuA"/>
</dbReference>
<dbReference type="InterPro" id="IPR045187">
    <property type="entry name" value="CcO_II"/>
</dbReference>
<keyword evidence="10" id="KW-0249">Electron transport</keyword>
<feature type="transmembrane region" description="Helical" evidence="16">
    <location>
        <begin position="53"/>
        <end position="75"/>
    </location>
</feature>
<dbReference type="GO" id="GO:0042773">
    <property type="term" value="P:ATP synthesis coupled electron transport"/>
    <property type="evidence" value="ECO:0007669"/>
    <property type="project" value="TreeGrafter"/>
</dbReference>
<dbReference type="GO" id="GO:0016020">
    <property type="term" value="C:membrane"/>
    <property type="evidence" value="ECO:0007669"/>
    <property type="project" value="UniProtKB-SubCell"/>
</dbReference>
<proteinExistence type="inferred from homology"/>
<organism evidence="18">
    <name type="scientific">Benedenia hoshinai</name>
    <name type="common">Flatworm</name>
    <dbReference type="NCBI Taxonomy" id="407255"/>
    <lineage>
        <taxon>Eukaryota</taxon>
        <taxon>Metazoa</taxon>
        <taxon>Spiralia</taxon>
        <taxon>Lophotrochozoa</taxon>
        <taxon>Platyhelminthes</taxon>
        <taxon>Monogenea</taxon>
        <taxon>Monopisthocotylea</taxon>
        <taxon>Capsalidea</taxon>
        <taxon>Capsalidae</taxon>
        <taxon>Benedenia</taxon>
    </lineage>
</organism>
<keyword evidence="9" id="KW-1278">Translocase</keyword>
<evidence type="ECO:0000256" key="11">
    <source>
        <dbReference type="ARBA" id="ARBA00022989"/>
    </source>
</evidence>
<accession>E1U263</accession>
<evidence type="ECO:0000256" key="16">
    <source>
        <dbReference type="SAM" id="Phobius"/>
    </source>
</evidence>
<dbReference type="GO" id="GO:0004129">
    <property type="term" value="F:cytochrome-c oxidase activity"/>
    <property type="evidence" value="ECO:0007669"/>
    <property type="project" value="UniProtKB-EC"/>
</dbReference>
<evidence type="ECO:0000256" key="1">
    <source>
        <dbReference type="ARBA" id="ARBA00001935"/>
    </source>
</evidence>
<comment type="catalytic activity">
    <reaction evidence="15">
        <text>4 Fe(II)-[cytochrome c] + O2 + 8 H(+)(in) = 4 Fe(III)-[cytochrome c] + 2 H2O + 4 H(+)(out)</text>
        <dbReference type="Rhea" id="RHEA:11436"/>
        <dbReference type="Rhea" id="RHEA-COMP:10350"/>
        <dbReference type="Rhea" id="RHEA-COMP:14399"/>
        <dbReference type="ChEBI" id="CHEBI:15377"/>
        <dbReference type="ChEBI" id="CHEBI:15378"/>
        <dbReference type="ChEBI" id="CHEBI:15379"/>
        <dbReference type="ChEBI" id="CHEBI:29033"/>
        <dbReference type="ChEBI" id="CHEBI:29034"/>
        <dbReference type="EC" id="7.1.1.9"/>
    </reaction>
    <physiologicalReaction direction="left-to-right" evidence="15">
        <dbReference type="Rhea" id="RHEA:11437"/>
    </physiologicalReaction>
</comment>
<evidence type="ECO:0000256" key="6">
    <source>
        <dbReference type="ARBA" id="ARBA00022692"/>
    </source>
</evidence>
<dbReference type="PROSITE" id="PS50857">
    <property type="entry name" value="COX2_CUA"/>
    <property type="match status" value="1"/>
</dbReference>
<dbReference type="InterPro" id="IPR036257">
    <property type="entry name" value="Cyt_c_oxidase_su2_TM_sf"/>
</dbReference>
<evidence type="ECO:0000256" key="4">
    <source>
        <dbReference type="ARBA" id="ARBA00012949"/>
    </source>
</evidence>
<evidence type="ECO:0000313" key="18">
    <source>
        <dbReference type="EMBL" id="ABK58261.1"/>
    </source>
</evidence>
<evidence type="ECO:0000256" key="14">
    <source>
        <dbReference type="ARBA" id="ARBA00031389"/>
    </source>
</evidence>
<dbReference type="InterPro" id="IPR008972">
    <property type="entry name" value="Cupredoxin"/>
</dbReference>
<dbReference type="CTD" id="4513"/>
<evidence type="ECO:0000256" key="8">
    <source>
        <dbReference type="ARBA" id="ARBA00022842"/>
    </source>
</evidence>
<dbReference type="PRINTS" id="PR01166">
    <property type="entry name" value="CYCOXIDASEII"/>
</dbReference>
<evidence type="ECO:0000256" key="12">
    <source>
        <dbReference type="ARBA" id="ARBA00023008"/>
    </source>
</evidence>
<comment type="subcellular location">
    <subcellularLocation>
        <location evidence="2">Membrane</location>
        <topology evidence="2">Multi-pass membrane protein</topology>
    </subcellularLocation>
</comment>
<dbReference type="PANTHER" id="PTHR22888">
    <property type="entry name" value="CYTOCHROME C OXIDASE, SUBUNIT II"/>
    <property type="match status" value="1"/>
</dbReference>
<keyword evidence="11 16" id="KW-1133">Transmembrane helix</keyword>
<keyword evidence="18" id="KW-0496">Mitochondrion</keyword>
<comment type="similarity">
    <text evidence="3">Belongs to the cytochrome c oxidase subunit 2 family.</text>
</comment>
<sequence>MELTSLYFDVVHYAIILCISITPLVSIYLGFIMSFNKGIIFLGVPSENSVLEFFWTFLPTLLVLGLCLNNVNYVLHDVEATVSKTVKIIGRQWYWSYEYDELEYDSYMNQLINNVELPLELSYLDSYRLLITSSDVIHSFSVPDLGIKSDAIPGRINQVVYVPDRLGVFIGYCSELCGAGHSYMPIVVEVTNS</sequence>
<protein>
    <recommendedName>
        <fullName evidence="4">cytochrome-c oxidase</fullName>
        <ecNumber evidence="4">7.1.1.9</ecNumber>
    </recommendedName>
    <alternativeName>
        <fullName evidence="14">Cytochrome c oxidase polypeptide II</fullName>
    </alternativeName>
</protein>
<dbReference type="GeneID" id="9830220"/>
<evidence type="ECO:0000256" key="13">
    <source>
        <dbReference type="ARBA" id="ARBA00023136"/>
    </source>
</evidence>
<dbReference type="Gene3D" id="1.10.287.90">
    <property type="match status" value="1"/>
</dbReference>
<reference evidence="18" key="1">
    <citation type="submission" date="2006-10" db="EMBL/GenBank/DDBJ databases">
        <title>The complete mitochondrial genome of Benedenia hoshinai (Monogenea: Monopisthocotylea).</title>
        <authorList>
            <person name="Kang S."/>
            <person name="Park J.-K."/>
        </authorList>
    </citation>
    <scope>NUCLEOTIDE SEQUENCE</scope>
</reference>
<dbReference type="AlphaFoldDB" id="E1U263"/>
<evidence type="ECO:0000256" key="2">
    <source>
        <dbReference type="ARBA" id="ARBA00004141"/>
    </source>
</evidence>
<evidence type="ECO:0000256" key="3">
    <source>
        <dbReference type="ARBA" id="ARBA00007866"/>
    </source>
</evidence>
<dbReference type="SUPFAM" id="SSF81464">
    <property type="entry name" value="Cytochrome c oxidase subunit II-like, transmembrane region"/>
    <property type="match status" value="1"/>
</dbReference>
<dbReference type="Gene3D" id="2.60.40.420">
    <property type="entry name" value="Cupredoxins - blue copper proteins"/>
    <property type="match status" value="1"/>
</dbReference>
<evidence type="ECO:0000256" key="7">
    <source>
        <dbReference type="ARBA" id="ARBA00022723"/>
    </source>
</evidence>
<evidence type="ECO:0000256" key="15">
    <source>
        <dbReference type="ARBA" id="ARBA00049512"/>
    </source>
</evidence>
<dbReference type="PANTHER" id="PTHR22888:SF9">
    <property type="entry name" value="CYTOCHROME C OXIDASE SUBUNIT 2"/>
    <property type="match status" value="1"/>
</dbReference>
<evidence type="ECO:0000259" key="17">
    <source>
        <dbReference type="PROSITE" id="PS50857"/>
    </source>
</evidence>
<feature type="domain" description="Cytochrome oxidase subunit II copper A binding" evidence="17">
    <location>
        <begin position="81"/>
        <end position="193"/>
    </location>
</feature>
<dbReference type="GO" id="GO:0005507">
    <property type="term" value="F:copper ion binding"/>
    <property type="evidence" value="ECO:0007669"/>
    <property type="project" value="InterPro"/>
</dbReference>
<keyword evidence="5" id="KW-0813">Transport</keyword>
<dbReference type="EC" id="7.1.1.9" evidence="4"/>
<dbReference type="EMBL" id="EF055880">
    <property type="protein sequence ID" value="ABK58261.1"/>
    <property type="molecule type" value="Genomic_DNA"/>
</dbReference>
<dbReference type="InterPro" id="IPR002429">
    <property type="entry name" value="CcO_II-like_C"/>
</dbReference>
<gene>
    <name evidence="18" type="primary">cox2</name>
</gene>
<keyword evidence="7" id="KW-0479">Metal-binding</keyword>
<name>E1U263_BENHO</name>
<evidence type="ECO:0000256" key="5">
    <source>
        <dbReference type="ARBA" id="ARBA00022448"/>
    </source>
</evidence>
<keyword evidence="13 16" id="KW-0472">Membrane</keyword>
<feature type="transmembrane region" description="Helical" evidence="16">
    <location>
        <begin position="12"/>
        <end position="33"/>
    </location>
</feature>
<evidence type="ECO:0000256" key="9">
    <source>
        <dbReference type="ARBA" id="ARBA00022967"/>
    </source>
</evidence>
<geneLocation type="mitochondrion" evidence="18"/>
<keyword evidence="12" id="KW-0186">Copper</keyword>
<dbReference type="PROSITE" id="PS00078">
    <property type="entry name" value="COX2"/>
    <property type="match status" value="1"/>
</dbReference>
<keyword evidence="6 16" id="KW-0812">Transmembrane</keyword>
<dbReference type="RefSeq" id="YP_003934532.1">
    <property type="nucleotide sequence ID" value="NC_014591.1"/>
</dbReference>